<feature type="region of interest" description="Disordered" evidence="3">
    <location>
        <begin position="118"/>
        <end position="145"/>
    </location>
</feature>
<feature type="region of interest" description="Disordered" evidence="3">
    <location>
        <begin position="632"/>
        <end position="651"/>
    </location>
</feature>
<name>A0AAV7J8Z4_COTGL</name>
<comment type="caution">
    <text evidence="5">The sequence shown here is derived from an EMBL/GenBank/DDBJ whole genome shotgun (WGS) entry which is preliminary data.</text>
</comment>
<dbReference type="GO" id="GO:0005524">
    <property type="term" value="F:ATP binding"/>
    <property type="evidence" value="ECO:0007669"/>
    <property type="project" value="UniProtKB-KW"/>
</dbReference>
<dbReference type="InterPro" id="IPR003439">
    <property type="entry name" value="ABC_transporter-like_ATP-bd"/>
</dbReference>
<dbReference type="AlphaFoldDB" id="A0AAV7J8Z4"/>
<dbReference type="InterPro" id="IPR050173">
    <property type="entry name" value="ABC_transporter_C-like"/>
</dbReference>
<dbReference type="PANTHER" id="PTHR24223">
    <property type="entry name" value="ATP-BINDING CASSETTE SUB-FAMILY C"/>
    <property type="match status" value="1"/>
</dbReference>
<dbReference type="EMBL" id="JAHXZJ010000001">
    <property type="protein sequence ID" value="KAH0568522.1"/>
    <property type="molecule type" value="Genomic_DNA"/>
</dbReference>
<dbReference type="InterPro" id="IPR027417">
    <property type="entry name" value="P-loop_NTPase"/>
</dbReference>
<dbReference type="SUPFAM" id="SSF52540">
    <property type="entry name" value="P-loop containing nucleoside triphosphate hydrolases"/>
    <property type="match status" value="1"/>
</dbReference>
<feature type="domain" description="ABC transporter" evidence="4">
    <location>
        <begin position="402"/>
        <end position="623"/>
    </location>
</feature>
<evidence type="ECO:0000313" key="5">
    <source>
        <dbReference type="EMBL" id="KAH0568522.1"/>
    </source>
</evidence>
<keyword evidence="2" id="KW-0067">ATP-binding</keyword>
<dbReference type="GO" id="GO:0042626">
    <property type="term" value="F:ATPase-coupled transmembrane transporter activity"/>
    <property type="evidence" value="ECO:0007669"/>
    <property type="project" value="TreeGrafter"/>
</dbReference>
<keyword evidence="1" id="KW-0547">Nucleotide-binding</keyword>
<evidence type="ECO:0000313" key="6">
    <source>
        <dbReference type="Proteomes" id="UP000826195"/>
    </source>
</evidence>
<evidence type="ECO:0000256" key="1">
    <source>
        <dbReference type="ARBA" id="ARBA00022741"/>
    </source>
</evidence>
<proteinExistence type="predicted"/>
<keyword evidence="6" id="KW-1185">Reference proteome</keyword>
<accession>A0AAV7J8Z4</accession>
<protein>
    <recommendedName>
        <fullName evidence="4">ABC transporter domain-containing protein</fullName>
    </recommendedName>
</protein>
<evidence type="ECO:0000256" key="2">
    <source>
        <dbReference type="ARBA" id="ARBA00022840"/>
    </source>
</evidence>
<dbReference type="Pfam" id="PF21240">
    <property type="entry name" value="Nup98_GLEBS"/>
    <property type="match status" value="1"/>
</dbReference>
<feature type="compositionally biased region" description="Low complexity" evidence="3">
    <location>
        <begin position="676"/>
        <end position="688"/>
    </location>
</feature>
<dbReference type="PANTHER" id="PTHR24223:SF447">
    <property type="entry name" value="MULTIDRUG RESISTANCE-ASSOCIATED PROTEIN 5"/>
    <property type="match status" value="1"/>
</dbReference>
<evidence type="ECO:0000259" key="4">
    <source>
        <dbReference type="PROSITE" id="PS50893"/>
    </source>
</evidence>
<gene>
    <name evidence="5" type="ORF">KQX54_021130</name>
</gene>
<evidence type="ECO:0000256" key="3">
    <source>
        <dbReference type="SAM" id="MobiDB-lite"/>
    </source>
</evidence>
<feature type="compositionally biased region" description="Polar residues" evidence="3">
    <location>
        <begin position="118"/>
        <end position="143"/>
    </location>
</feature>
<dbReference type="GO" id="GO:0016887">
    <property type="term" value="F:ATP hydrolysis activity"/>
    <property type="evidence" value="ECO:0007669"/>
    <property type="project" value="InterPro"/>
</dbReference>
<dbReference type="Proteomes" id="UP000826195">
    <property type="component" value="Unassembled WGS sequence"/>
</dbReference>
<reference evidence="5 6" key="1">
    <citation type="journal article" date="2021" name="J. Hered.">
        <title>A chromosome-level genome assembly of the parasitoid wasp, Cotesia glomerata (Hymenoptera: Braconidae).</title>
        <authorList>
            <person name="Pinto B.J."/>
            <person name="Weis J.J."/>
            <person name="Gamble T."/>
            <person name="Ode P.J."/>
            <person name="Paul R."/>
            <person name="Zaspel J.M."/>
        </authorList>
    </citation>
    <scope>NUCLEOTIDE SEQUENCE [LARGE SCALE GENOMIC DNA]</scope>
    <source>
        <strain evidence="5">CgM1</strain>
    </source>
</reference>
<organism evidence="5 6">
    <name type="scientific">Cotesia glomerata</name>
    <name type="common">Lepidopteran parasitic wasp</name>
    <name type="synonym">Apanteles glomeratus</name>
    <dbReference type="NCBI Taxonomy" id="32391"/>
    <lineage>
        <taxon>Eukaryota</taxon>
        <taxon>Metazoa</taxon>
        <taxon>Ecdysozoa</taxon>
        <taxon>Arthropoda</taxon>
        <taxon>Hexapoda</taxon>
        <taxon>Insecta</taxon>
        <taxon>Pterygota</taxon>
        <taxon>Neoptera</taxon>
        <taxon>Endopterygota</taxon>
        <taxon>Hymenoptera</taxon>
        <taxon>Apocrita</taxon>
        <taxon>Ichneumonoidea</taxon>
        <taxon>Braconidae</taxon>
        <taxon>Microgastrinae</taxon>
        <taxon>Cotesia</taxon>
    </lineage>
</organism>
<feature type="region of interest" description="Disordered" evidence="3">
    <location>
        <begin position="674"/>
        <end position="729"/>
    </location>
</feature>
<dbReference type="Gene3D" id="3.40.50.300">
    <property type="entry name" value="P-loop containing nucleotide triphosphate hydrolases"/>
    <property type="match status" value="1"/>
</dbReference>
<feature type="compositionally biased region" description="Basic and acidic residues" evidence="3">
    <location>
        <begin position="689"/>
        <end position="721"/>
    </location>
</feature>
<sequence>MEFNCGQNTFVPFISSDEMIKNDVACIVSTKHMAISMMEKFRDKSFEELHLENYNAKKSSFGKNNEDFSASKKNSTNDPVTNENNQFNDIKDLMDELVKTLCKIMLKVNQTAFNNLTPSTANETQSSSFPSASIKITPSSTHPPKSDHFLANFPFIFNTTTMMSTEPSTNVTNSFKFNCTPPTNNVSFAPTTKSFFNTPMVNHIPTFGPVQSNKDLFPLRNTNSNASTISTWSSTPFTKSVFDPKQSIFSKTTTTKTASSTSNNTFQSDPFFKPSGFIFNPTTSSSCFLNKTSRSTTRSDSFIKQPTSSNHSCWFNSPLDNFFTKSTTTPAAFNSFPSSNFNNNAKSSANFFHSHLNKQNQNSFSTRPSSPPLSDLTLTNGIYVHKPYRKNKRKEIGEKKELNVDEFVLSIINCTETLENIAFKAHKSKLIGICEKYNTHKTNILKSTFVQLQVLKSRFKSYEKFAFINESAGFLNATVRDNILCGNKFNPQLYYSAIVLCLLKDDIDSFPFGDLTQIGEIGIELSDAQKQKIGLARAYYENQDVYFLHNAFDKIGSKDARFIFEALILGALKEKVIILMDDNPSHFGHCNTIYMLSKGTIVEKNDHKSLLENNEFYAALFKKHDFSSVVTEKSNENDNTESKKGIQEEIDDGSEMYSKYLGLDKKNEEDYIDFPNIQNENQISNIEIKTPDQQDDNQEKQLDEPAKDEPDEKSIDTKNDEIENDFELC</sequence>
<dbReference type="PROSITE" id="PS50893">
    <property type="entry name" value="ABC_TRANSPORTER_2"/>
    <property type="match status" value="1"/>
</dbReference>
<feature type="region of interest" description="Disordered" evidence="3">
    <location>
        <begin position="65"/>
        <end position="86"/>
    </location>
</feature>
<dbReference type="Gene3D" id="1.10.10.2360">
    <property type="match status" value="1"/>
</dbReference>
<feature type="compositionally biased region" description="Basic and acidic residues" evidence="3">
    <location>
        <begin position="633"/>
        <end position="647"/>
    </location>
</feature>
<feature type="compositionally biased region" description="Polar residues" evidence="3">
    <location>
        <begin position="71"/>
        <end position="86"/>
    </location>
</feature>
<dbReference type="GO" id="GO:0016020">
    <property type="term" value="C:membrane"/>
    <property type="evidence" value="ECO:0007669"/>
    <property type="project" value="TreeGrafter"/>
</dbReference>